<dbReference type="Gene3D" id="2.30.30.140">
    <property type="match status" value="1"/>
</dbReference>
<evidence type="ECO:0000313" key="2">
    <source>
        <dbReference type="EnsemblProtists" id="EOD03977"/>
    </source>
</evidence>
<dbReference type="GeneID" id="17250127"/>
<dbReference type="InterPro" id="IPR013761">
    <property type="entry name" value="SAM/pointed_sf"/>
</dbReference>
<organism evidence="2 3">
    <name type="scientific">Emiliania huxleyi (strain CCMP1516)</name>
    <dbReference type="NCBI Taxonomy" id="280463"/>
    <lineage>
        <taxon>Eukaryota</taxon>
        <taxon>Haptista</taxon>
        <taxon>Haptophyta</taxon>
        <taxon>Prymnesiophyceae</taxon>
        <taxon>Isochrysidales</taxon>
        <taxon>Noelaerhabdaceae</taxon>
        <taxon>Emiliania</taxon>
    </lineage>
</organism>
<dbReference type="CDD" id="cd04508">
    <property type="entry name" value="Tudor_SF"/>
    <property type="match status" value="1"/>
</dbReference>
<dbReference type="RefSeq" id="XP_005756406.1">
    <property type="nucleotide sequence ID" value="XM_005756349.1"/>
</dbReference>
<dbReference type="HOGENOM" id="CLU_092232_0_0_1"/>
<dbReference type="EnsemblProtists" id="EOD03977">
    <property type="protein sequence ID" value="EOD03977"/>
    <property type="gene ID" value="EMIHUDRAFT_125437"/>
</dbReference>
<feature type="compositionally biased region" description="Low complexity" evidence="1">
    <location>
        <begin position="62"/>
        <end position="92"/>
    </location>
</feature>
<dbReference type="Proteomes" id="UP000013827">
    <property type="component" value="Unassembled WGS sequence"/>
</dbReference>
<protein>
    <recommendedName>
        <fullName evidence="4">SAM domain-containing protein</fullName>
    </recommendedName>
</protein>
<reference evidence="3" key="1">
    <citation type="journal article" date="2013" name="Nature">
        <title>Pan genome of the phytoplankton Emiliania underpins its global distribution.</title>
        <authorList>
            <person name="Read B.A."/>
            <person name="Kegel J."/>
            <person name="Klute M.J."/>
            <person name="Kuo A."/>
            <person name="Lefebvre S.C."/>
            <person name="Maumus F."/>
            <person name="Mayer C."/>
            <person name="Miller J."/>
            <person name="Monier A."/>
            <person name="Salamov A."/>
            <person name="Young J."/>
            <person name="Aguilar M."/>
            <person name="Claverie J.M."/>
            <person name="Frickenhaus S."/>
            <person name="Gonzalez K."/>
            <person name="Herman E.K."/>
            <person name="Lin Y.C."/>
            <person name="Napier J."/>
            <person name="Ogata H."/>
            <person name="Sarno A.F."/>
            <person name="Shmutz J."/>
            <person name="Schroeder D."/>
            <person name="de Vargas C."/>
            <person name="Verret F."/>
            <person name="von Dassow P."/>
            <person name="Valentin K."/>
            <person name="Van de Peer Y."/>
            <person name="Wheeler G."/>
            <person name="Dacks J.B."/>
            <person name="Delwiche C.F."/>
            <person name="Dyhrman S.T."/>
            <person name="Glockner G."/>
            <person name="John U."/>
            <person name="Richards T."/>
            <person name="Worden A.Z."/>
            <person name="Zhang X."/>
            <person name="Grigoriev I.V."/>
            <person name="Allen A.E."/>
            <person name="Bidle K."/>
            <person name="Borodovsky M."/>
            <person name="Bowler C."/>
            <person name="Brownlee C."/>
            <person name="Cock J.M."/>
            <person name="Elias M."/>
            <person name="Gladyshev V.N."/>
            <person name="Groth M."/>
            <person name="Guda C."/>
            <person name="Hadaegh A."/>
            <person name="Iglesias-Rodriguez M.D."/>
            <person name="Jenkins J."/>
            <person name="Jones B.M."/>
            <person name="Lawson T."/>
            <person name="Leese F."/>
            <person name="Lindquist E."/>
            <person name="Lobanov A."/>
            <person name="Lomsadze A."/>
            <person name="Malik S.B."/>
            <person name="Marsh M.E."/>
            <person name="Mackinder L."/>
            <person name="Mock T."/>
            <person name="Mueller-Roeber B."/>
            <person name="Pagarete A."/>
            <person name="Parker M."/>
            <person name="Probert I."/>
            <person name="Quesneville H."/>
            <person name="Raines C."/>
            <person name="Rensing S.A."/>
            <person name="Riano-Pachon D.M."/>
            <person name="Richier S."/>
            <person name="Rokitta S."/>
            <person name="Shiraiwa Y."/>
            <person name="Soanes D.M."/>
            <person name="van der Giezen M."/>
            <person name="Wahlund T.M."/>
            <person name="Williams B."/>
            <person name="Wilson W."/>
            <person name="Wolfe G."/>
            <person name="Wurch L.L."/>
        </authorList>
    </citation>
    <scope>NUCLEOTIDE SEQUENCE</scope>
</reference>
<feature type="region of interest" description="Disordered" evidence="1">
    <location>
        <begin position="46"/>
        <end position="113"/>
    </location>
</feature>
<accession>A0A0D3HY92</accession>
<reference evidence="2" key="2">
    <citation type="submission" date="2024-10" db="UniProtKB">
        <authorList>
            <consortium name="EnsemblProtists"/>
        </authorList>
    </citation>
    <scope>IDENTIFICATION</scope>
</reference>
<name>A0A0D3HY92_EMIH1</name>
<evidence type="ECO:0008006" key="4">
    <source>
        <dbReference type="Google" id="ProtNLM"/>
    </source>
</evidence>
<dbReference type="AlphaFoldDB" id="A0A0D3HY92"/>
<proteinExistence type="predicted"/>
<sequence>GDSVASIAAIGTKVDARYINDDGTVSWYGAVITAVHGDGFTLDWDDGDTAQRRQPKMHVRLSARPSSGAPPSSSTAAADTIATAAAATATAPPAAPNPSPPTSRLFTPDGQAPTGGMPAVAAALARIGLQAYVAAFDTEGYDDLEFLRGMDAVERADVAKAIGMRPGHAGKFVKHGFERP</sequence>
<dbReference type="Gene3D" id="1.10.150.50">
    <property type="entry name" value="Transcription Factor, Ets-1"/>
    <property type="match status" value="1"/>
</dbReference>
<dbReference type="KEGG" id="ehx:EMIHUDRAFT_125437"/>
<keyword evidence="3" id="KW-1185">Reference proteome</keyword>
<dbReference type="PaxDb" id="2903-EOD03977"/>
<evidence type="ECO:0000256" key="1">
    <source>
        <dbReference type="SAM" id="MobiDB-lite"/>
    </source>
</evidence>
<evidence type="ECO:0000313" key="3">
    <source>
        <dbReference type="Proteomes" id="UP000013827"/>
    </source>
</evidence>